<name>A0AAN9HND0_CROPI</name>
<gene>
    <name evidence="1" type="ORF">RIF29_37983</name>
</gene>
<sequence length="112" mass="12729">MQASNTALKEGEFNEFITPDNSSKRKVITFSSQELEDIMGFTDFQTPQLSSSKGTVHIKTINHKKEYSKDPRSVLLPSSLRLSLFSVHSPSNNQMCAFSFQTQYRISFPVFD</sequence>
<dbReference type="Proteomes" id="UP001372338">
    <property type="component" value="Unassembled WGS sequence"/>
</dbReference>
<comment type="caution">
    <text evidence="1">The sequence shown here is derived from an EMBL/GenBank/DDBJ whole genome shotgun (WGS) entry which is preliminary data.</text>
</comment>
<protein>
    <submittedName>
        <fullName evidence="1">Uncharacterized protein</fullName>
    </submittedName>
</protein>
<keyword evidence="2" id="KW-1185">Reference proteome</keyword>
<dbReference type="AlphaFoldDB" id="A0AAN9HND0"/>
<evidence type="ECO:0000313" key="2">
    <source>
        <dbReference type="Proteomes" id="UP001372338"/>
    </source>
</evidence>
<proteinExistence type="predicted"/>
<organism evidence="1 2">
    <name type="scientific">Crotalaria pallida</name>
    <name type="common">Smooth rattlebox</name>
    <name type="synonym">Crotalaria striata</name>
    <dbReference type="NCBI Taxonomy" id="3830"/>
    <lineage>
        <taxon>Eukaryota</taxon>
        <taxon>Viridiplantae</taxon>
        <taxon>Streptophyta</taxon>
        <taxon>Embryophyta</taxon>
        <taxon>Tracheophyta</taxon>
        <taxon>Spermatophyta</taxon>
        <taxon>Magnoliopsida</taxon>
        <taxon>eudicotyledons</taxon>
        <taxon>Gunneridae</taxon>
        <taxon>Pentapetalae</taxon>
        <taxon>rosids</taxon>
        <taxon>fabids</taxon>
        <taxon>Fabales</taxon>
        <taxon>Fabaceae</taxon>
        <taxon>Papilionoideae</taxon>
        <taxon>50 kb inversion clade</taxon>
        <taxon>genistoids sensu lato</taxon>
        <taxon>core genistoids</taxon>
        <taxon>Crotalarieae</taxon>
        <taxon>Crotalaria</taxon>
    </lineage>
</organism>
<accession>A0AAN9HND0</accession>
<dbReference type="EMBL" id="JAYWIO010000008">
    <property type="protein sequence ID" value="KAK7243194.1"/>
    <property type="molecule type" value="Genomic_DNA"/>
</dbReference>
<evidence type="ECO:0000313" key="1">
    <source>
        <dbReference type="EMBL" id="KAK7243194.1"/>
    </source>
</evidence>
<reference evidence="1 2" key="1">
    <citation type="submission" date="2024-01" db="EMBL/GenBank/DDBJ databases">
        <title>The genomes of 5 underutilized Papilionoideae crops provide insights into root nodulation and disease resistanc.</title>
        <authorList>
            <person name="Yuan L."/>
        </authorList>
    </citation>
    <scope>NUCLEOTIDE SEQUENCE [LARGE SCALE GENOMIC DNA]</scope>
    <source>
        <strain evidence="1">ZHUSHIDOU_FW_LH</strain>
        <tissue evidence="1">Leaf</tissue>
    </source>
</reference>